<evidence type="ECO:0000313" key="4">
    <source>
        <dbReference type="Proteomes" id="UP001596523"/>
    </source>
</evidence>
<dbReference type="Pfam" id="PF08386">
    <property type="entry name" value="Abhydrolase_4"/>
    <property type="match status" value="1"/>
</dbReference>
<dbReference type="InterPro" id="IPR029058">
    <property type="entry name" value="AB_hydrolase_fold"/>
</dbReference>
<protein>
    <submittedName>
        <fullName evidence="3">Alpha/beta fold hydrolase</fullName>
    </submittedName>
</protein>
<accession>A0ABW2JYN6</accession>
<dbReference type="GO" id="GO:0016787">
    <property type="term" value="F:hydrolase activity"/>
    <property type="evidence" value="ECO:0007669"/>
    <property type="project" value="UniProtKB-KW"/>
</dbReference>
<dbReference type="InterPro" id="IPR050471">
    <property type="entry name" value="AB_hydrolase"/>
</dbReference>
<proteinExistence type="predicted"/>
<dbReference type="Pfam" id="PF00561">
    <property type="entry name" value="Abhydrolase_1"/>
    <property type="match status" value="1"/>
</dbReference>
<dbReference type="Proteomes" id="UP001596523">
    <property type="component" value="Unassembled WGS sequence"/>
</dbReference>
<dbReference type="PRINTS" id="PR00111">
    <property type="entry name" value="ABHYDROLASE"/>
</dbReference>
<dbReference type="EMBL" id="JBHTCF010000048">
    <property type="protein sequence ID" value="MFC7310812.1"/>
    <property type="molecule type" value="Genomic_DNA"/>
</dbReference>
<name>A0ABW2JYN6_9ACTN</name>
<dbReference type="SUPFAM" id="SSF53474">
    <property type="entry name" value="alpha/beta-Hydrolases"/>
    <property type="match status" value="1"/>
</dbReference>
<feature type="domain" description="AB hydrolase-1" evidence="1">
    <location>
        <begin position="19"/>
        <end position="137"/>
    </location>
</feature>
<dbReference type="PANTHER" id="PTHR43433">
    <property type="entry name" value="HYDROLASE, ALPHA/BETA FOLD FAMILY PROTEIN"/>
    <property type="match status" value="1"/>
</dbReference>
<feature type="domain" description="Peptidase S33 tripeptidyl aminopeptidase-like C-terminal" evidence="2">
    <location>
        <begin position="189"/>
        <end position="253"/>
    </location>
</feature>
<dbReference type="PANTHER" id="PTHR43433:SF5">
    <property type="entry name" value="AB HYDROLASE-1 DOMAIN-CONTAINING PROTEIN"/>
    <property type="match status" value="1"/>
</dbReference>
<evidence type="ECO:0000259" key="1">
    <source>
        <dbReference type="Pfam" id="PF00561"/>
    </source>
</evidence>
<gene>
    <name evidence="3" type="ORF">ACFQVC_42195</name>
</gene>
<organism evidence="3 4">
    <name type="scientific">Streptomyces monticola</name>
    <dbReference type="NCBI Taxonomy" id="2666263"/>
    <lineage>
        <taxon>Bacteria</taxon>
        <taxon>Bacillati</taxon>
        <taxon>Actinomycetota</taxon>
        <taxon>Actinomycetes</taxon>
        <taxon>Kitasatosporales</taxon>
        <taxon>Streptomycetaceae</taxon>
        <taxon>Streptomyces</taxon>
    </lineage>
</organism>
<evidence type="ECO:0000313" key="3">
    <source>
        <dbReference type="EMBL" id="MFC7310812.1"/>
    </source>
</evidence>
<dbReference type="InterPro" id="IPR013595">
    <property type="entry name" value="Pept_S33_TAP-like_C"/>
</dbReference>
<sequence>MTTPHGQVVHYVDHGGEGPPVLLLHSYLMDSDMFAPQVQALGGQFRLITMDERGHGRTPLNGPFDFWDVAKDALSLLEHLEIQRASVVGVSQGGFIAMRMALLSPEKIATLAVLGSSAEAEDPEVAHAYRQAADLWQAEGPQEELLDGTAAICLGDMDASEWKAKWRALPGQHIKCINNVLIDRDDIVQRLAEIKCPTLVLHGTKDAAYPVANAELIAARIPKAAPVVIVEGGEHFLSLTHPEAVNPVLAEHLYATV</sequence>
<evidence type="ECO:0000259" key="2">
    <source>
        <dbReference type="Pfam" id="PF08386"/>
    </source>
</evidence>
<keyword evidence="4" id="KW-1185">Reference proteome</keyword>
<reference evidence="4" key="1">
    <citation type="journal article" date="2019" name="Int. J. Syst. Evol. Microbiol.">
        <title>The Global Catalogue of Microorganisms (GCM) 10K type strain sequencing project: providing services to taxonomists for standard genome sequencing and annotation.</title>
        <authorList>
            <consortium name="The Broad Institute Genomics Platform"/>
            <consortium name="The Broad Institute Genome Sequencing Center for Infectious Disease"/>
            <person name="Wu L."/>
            <person name="Ma J."/>
        </authorList>
    </citation>
    <scope>NUCLEOTIDE SEQUENCE [LARGE SCALE GENOMIC DNA]</scope>
    <source>
        <strain evidence="4">SYNS20</strain>
    </source>
</reference>
<keyword evidence="3" id="KW-0378">Hydrolase</keyword>
<comment type="caution">
    <text evidence="3">The sequence shown here is derived from an EMBL/GenBank/DDBJ whole genome shotgun (WGS) entry which is preliminary data.</text>
</comment>
<dbReference type="RefSeq" id="WP_381842025.1">
    <property type="nucleotide sequence ID" value="NZ_JBHTCF010000048.1"/>
</dbReference>
<dbReference type="InterPro" id="IPR000073">
    <property type="entry name" value="AB_hydrolase_1"/>
</dbReference>
<dbReference type="Gene3D" id="3.40.50.1820">
    <property type="entry name" value="alpha/beta hydrolase"/>
    <property type="match status" value="1"/>
</dbReference>